<feature type="transmembrane region" description="Helical" evidence="7">
    <location>
        <begin position="472"/>
        <end position="499"/>
    </location>
</feature>
<dbReference type="NCBIfam" id="NF000282">
    <property type="entry name" value="RND_permease_1"/>
    <property type="match status" value="1"/>
</dbReference>
<feature type="transmembrane region" description="Helical" evidence="7">
    <location>
        <begin position="930"/>
        <end position="951"/>
    </location>
</feature>
<dbReference type="Pfam" id="PF00873">
    <property type="entry name" value="ACR_tran"/>
    <property type="match status" value="1"/>
</dbReference>
<evidence type="ECO:0000256" key="1">
    <source>
        <dbReference type="ARBA" id="ARBA00022448"/>
    </source>
</evidence>
<feature type="transmembrane region" description="Helical" evidence="7">
    <location>
        <begin position="1005"/>
        <end position="1031"/>
    </location>
</feature>
<evidence type="ECO:0000256" key="6">
    <source>
        <dbReference type="ARBA" id="ARBA00023136"/>
    </source>
</evidence>
<comment type="similarity">
    <text evidence="7">Belongs to the resistance-nodulation-cell division (RND) (TC 2.A.6) family.</text>
</comment>
<proteinExistence type="inferred from homology"/>
<evidence type="ECO:0000256" key="7">
    <source>
        <dbReference type="RuleBase" id="RU364070"/>
    </source>
</evidence>
<feature type="transmembrane region" description="Helical" evidence="7">
    <location>
        <begin position="439"/>
        <end position="460"/>
    </location>
</feature>
<dbReference type="PANTHER" id="PTHR32063">
    <property type="match status" value="1"/>
</dbReference>
<feature type="transmembrane region" description="Helical" evidence="7">
    <location>
        <begin position="879"/>
        <end position="897"/>
    </location>
</feature>
<reference evidence="8 9" key="1">
    <citation type="submission" date="2021-03" db="EMBL/GenBank/DDBJ databases">
        <title>Five novel Rahnella species.</title>
        <authorList>
            <person name="Brady C."/>
            <person name="Asselin J."/>
            <person name="Beer S."/>
            <person name="Bruberg M.B."/>
            <person name="Crampton B."/>
            <person name="Venter S."/>
            <person name="Arnold D."/>
            <person name="Denman S."/>
        </authorList>
    </citation>
    <scope>NUCLEOTIDE SEQUENCE [LARGE SCALE GENOMIC DNA]</scope>
    <source>
        <strain evidence="8 9">L72c</strain>
    </source>
</reference>
<keyword evidence="5 7" id="KW-1133">Transmembrane helix</keyword>
<comment type="subcellular location">
    <subcellularLocation>
        <location evidence="7">Cell inner membrane</location>
        <topology evidence="7">Multi-pass membrane protein</topology>
    </subcellularLocation>
</comment>
<feature type="transmembrane region" description="Helical" evidence="7">
    <location>
        <begin position="904"/>
        <end position="924"/>
    </location>
</feature>
<keyword evidence="2" id="KW-1003">Cell membrane</keyword>
<evidence type="ECO:0000256" key="5">
    <source>
        <dbReference type="ARBA" id="ARBA00022989"/>
    </source>
</evidence>
<evidence type="ECO:0000313" key="9">
    <source>
        <dbReference type="Proteomes" id="UP000699865"/>
    </source>
</evidence>
<feature type="transmembrane region" description="Helical" evidence="7">
    <location>
        <begin position="396"/>
        <end position="418"/>
    </location>
</feature>
<sequence length="1058" mass="113814">MLAQFFITRPIFAWVIAIVICICGILSINILPIAQYPDVAPPEISITATYTGASAETLENSVTQVIEQQLTGLDGLLYFSSTSTASTGQVVITVTFKQGTDPDIAQVQVQNKVQQAENSLPSEVTAQGVTVKKAQSDFLLVMGIYDQTNKSTSADVTDYLVSNIQDLLARTEGVGDVQVFGAQYAMRIWLDPVKLASHSLMPSDVETALEAQNTQVSAGQLGALPVKGEQQLVATIKARSRLQTAEQFRDIVLKSNSNGAVVRLEDVARVEIGQESYSSNVLINGHPGSGIAIKLAPGANALSTAERVKQSVEAFEHTMPEGYKVTYPLDSTEFIKISITEVVKTLIEAIVLVIIVMFIFLQNARATLIPAIAVPVVLLGTFGILAIFGYSINTLTLFGIVLSIGLLVDDAIVVVENVERVMREEKLPPKEATAKSMQEITGALVGIAMVLSAVFLPMAFFSGSTGVIYRQFSITIVSAMALSVLVALTLTPALCATLLKPTKHGVSQTGFFARFNQIYDRLQSKYTLKVGSVIHGPKRYFLIYAVFVVACCLMYVRLPSGFLPTEDQGYIMVQYVLPPGASDDRTSQVRRQIEDYFKKNENNNINVSMLVNGFSFSGSGQNAGIGFIALKNWSDRTGKANSADAIAMRAMKGLSQVRDAQIFVLTPPSVSGLGQSNGFTFELQSAAGTSRDALLAMRNQLLGAANQDPELMGVRPNSLPDLPQLQVDIDDAKVQSLGLSVSDINSTLSSAMGGTYVNDFIDRGRVKKVYIQGDSEFRSKPEDIGRWFVRDSADSSTSDSATMTPFSAFSNTHWVYGSDELSRYNGLASYEIQGQGAMGVSSGTAMTEMEAIANKLPKGSTYTWSSLSYQEKLAGGQAMSLYAISLLVVFLCLAALYESWVVPISVLLVVPLGVLGALLAITLRGLDNDIYFQVALLTVVGLSSKNAILIIEFAEDNYKRGTGLIDSAVTAAKMRLRPIIMTSLAFTAGVFPLAISTGAGANSRIAIGTGIIGGTVTATVFAVFLVPLFYVTVRRIFPQVSTSNTSLTEKEGRKHEAE</sequence>
<feature type="transmembrane region" description="Helical" evidence="7">
    <location>
        <begin position="342"/>
        <end position="361"/>
    </location>
</feature>
<keyword evidence="9" id="KW-1185">Reference proteome</keyword>
<dbReference type="NCBIfam" id="TIGR00915">
    <property type="entry name" value="2A0602"/>
    <property type="match status" value="1"/>
</dbReference>
<feature type="transmembrane region" description="Helical" evidence="7">
    <location>
        <begin position="368"/>
        <end position="390"/>
    </location>
</feature>
<organism evidence="8 9">
    <name type="scientific">Rahnella perminowiae</name>
    <dbReference type="NCBI Taxonomy" id="2816244"/>
    <lineage>
        <taxon>Bacteria</taxon>
        <taxon>Pseudomonadati</taxon>
        <taxon>Pseudomonadota</taxon>
        <taxon>Gammaproteobacteria</taxon>
        <taxon>Enterobacterales</taxon>
        <taxon>Yersiniaceae</taxon>
        <taxon>Rahnella</taxon>
    </lineage>
</organism>
<keyword evidence="4 7" id="KW-0812">Transmembrane</keyword>
<name>A0ABS6KVJ9_9GAMM</name>
<feature type="transmembrane region" description="Helical" evidence="7">
    <location>
        <begin position="979"/>
        <end position="999"/>
    </location>
</feature>
<dbReference type="InterPro" id="IPR001036">
    <property type="entry name" value="Acrflvin-R"/>
</dbReference>
<evidence type="ECO:0000313" key="8">
    <source>
        <dbReference type="EMBL" id="MBU9833519.1"/>
    </source>
</evidence>
<dbReference type="RefSeq" id="WP_217137465.1">
    <property type="nucleotide sequence ID" value="NZ_JAFMOU010000053.1"/>
</dbReference>
<evidence type="ECO:0000256" key="3">
    <source>
        <dbReference type="ARBA" id="ARBA00022519"/>
    </source>
</evidence>
<evidence type="ECO:0000256" key="2">
    <source>
        <dbReference type="ARBA" id="ARBA00022475"/>
    </source>
</evidence>
<feature type="transmembrane region" description="Helical" evidence="7">
    <location>
        <begin position="541"/>
        <end position="558"/>
    </location>
</feature>
<keyword evidence="1 7" id="KW-0813">Transport</keyword>
<keyword evidence="6 7" id="KW-0472">Membrane</keyword>
<accession>A0ABS6KVJ9</accession>
<dbReference type="Proteomes" id="UP000699865">
    <property type="component" value="Unassembled WGS sequence"/>
</dbReference>
<protein>
    <recommendedName>
        <fullName evidence="7">Efflux pump membrane transporter</fullName>
    </recommendedName>
</protein>
<dbReference type="InterPro" id="IPR004764">
    <property type="entry name" value="MdtF-like"/>
</dbReference>
<keyword evidence="3 7" id="KW-0997">Cell inner membrane</keyword>
<gene>
    <name evidence="8" type="ORF">J1786_01485</name>
</gene>
<evidence type="ECO:0000256" key="4">
    <source>
        <dbReference type="ARBA" id="ARBA00022692"/>
    </source>
</evidence>
<comment type="caution">
    <text evidence="8">The sequence shown here is derived from an EMBL/GenBank/DDBJ whole genome shotgun (WGS) entry which is preliminary data.</text>
</comment>
<feature type="transmembrane region" description="Helical" evidence="7">
    <location>
        <begin position="12"/>
        <end position="34"/>
    </location>
</feature>
<dbReference type="EMBL" id="JAFMOU010000053">
    <property type="protein sequence ID" value="MBU9833519.1"/>
    <property type="molecule type" value="Genomic_DNA"/>
</dbReference>
<dbReference type="PANTHER" id="PTHR32063:SF32">
    <property type="entry name" value="AMINOGLYCOSIDE EFFLUX PUMP-RELATED"/>
    <property type="match status" value="1"/>
</dbReference>